<evidence type="ECO:0000313" key="1">
    <source>
        <dbReference type="EMBL" id="MBK9984991.1"/>
    </source>
</evidence>
<organism evidence="1 2">
    <name type="scientific">Candidatus Opimibacter skivensis</name>
    <dbReference type="NCBI Taxonomy" id="2982028"/>
    <lineage>
        <taxon>Bacteria</taxon>
        <taxon>Pseudomonadati</taxon>
        <taxon>Bacteroidota</taxon>
        <taxon>Saprospiria</taxon>
        <taxon>Saprospirales</taxon>
        <taxon>Saprospiraceae</taxon>
        <taxon>Candidatus Opimibacter</taxon>
    </lineage>
</organism>
<dbReference type="AlphaFoldDB" id="A0A9D7SZ78"/>
<accession>A0A9D7SZ78</accession>
<name>A0A9D7SZ78_9BACT</name>
<protein>
    <submittedName>
        <fullName evidence="1">Uncharacterized protein</fullName>
    </submittedName>
</protein>
<dbReference type="Proteomes" id="UP000808337">
    <property type="component" value="Unassembled WGS sequence"/>
</dbReference>
<comment type="caution">
    <text evidence="1">The sequence shown here is derived from an EMBL/GenBank/DDBJ whole genome shotgun (WGS) entry which is preliminary data.</text>
</comment>
<proteinExistence type="predicted"/>
<evidence type="ECO:0000313" key="2">
    <source>
        <dbReference type="Proteomes" id="UP000808337"/>
    </source>
</evidence>
<dbReference type="EMBL" id="JADKGY010000032">
    <property type="protein sequence ID" value="MBK9984991.1"/>
    <property type="molecule type" value="Genomic_DNA"/>
</dbReference>
<sequence length="136" mass="14838">MKTFAISIGMLLMYCSQIRGQSNTATNNVIEGSKIAVELIKALTGKKDLEKTSGCKGSYADLCVVNETTNSIAVVMAKARSDEKKEILIQPSSKECFLQIGVGVWTYDLHIPAVPQSLRRGDILIEGCQNLIMTIK</sequence>
<reference evidence="1 2" key="1">
    <citation type="submission" date="2020-10" db="EMBL/GenBank/DDBJ databases">
        <title>Connecting structure to function with the recovery of over 1000 high-quality activated sludge metagenome-assembled genomes encoding full-length rRNA genes using long-read sequencing.</title>
        <authorList>
            <person name="Singleton C.M."/>
            <person name="Petriglieri F."/>
            <person name="Kristensen J.M."/>
            <person name="Kirkegaard R.H."/>
            <person name="Michaelsen T.Y."/>
            <person name="Andersen M.H."/>
            <person name="Karst S.M."/>
            <person name="Dueholm M.S."/>
            <person name="Nielsen P.H."/>
            <person name="Albertsen M."/>
        </authorList>
    </citation>
    <scope>NUCLEOTIDE SEQUENCE [LARGE SCALE GENOMIC DNA]</scope>
    <source>
        <strain evidence="1">Ribe_18-Q3-R11-54_MAXAC.273</strain>
    </source>
</reference>
<gene>
    <name evidence="1" type="ORF">IPP15_21945</name>
</gene>